<organism evidence="2 3">
    <name type="scientific">Alligator mississippiensis</name>
    <name type="common">American alligator</name>
    <dbReference type="NCBI Taxonomy" id="8496"/>
    <lineage>
        <taxon>Eukaryota</taxon>
        <taxon>Metazoa</taxon>
        <taxon>Chordata</taxon>
        <taxon>Craniata</taxon>
        <taxon>Vertebrata</taxon>
        <taxon>Euteleostomi</taxon>
        <taxon>Archelosauria</taxon>
        <taxon>Archosauria</taxon>
        <taxon>Crocodylia</taxon>
        <taxon>Alligatoridae</taxon>
        <taxon>Alligatorinae</taxon>
        <taxon>Alligator</taxon>
    </lineage>
</organism>
<dbReference type="AlphaFoldDB" id="A0A151MDV8"/>
<feature type="compositionally biased region" description="Basic and acidic residues" evidence="1">
    <location>
        <begin position="83"/>
        <end position="101"/>
    </location>
</feature>
<keyword evidence="3" id="KW-1185">Reference proteome</keyword>
<feature type="region of interest" description="Disordered" evidence="1">
    <location>
        <begin position="65"/>
        <end position="101"/>
    </location>
</feature>
<dbReference type="Proteomes" id="UP000050525">
    <property type="component" value="Unassembled WGS sequence"/>
</dbReference>
<sequence>MILYSVSISSPKRNLNLPARLCNQETKQHYKKQVNVSGHRRNPSPAIRKQGGSFKSRTFQVQLSSQTGVEDRALPPGQVTGRGRPEPYKPQVEKAKGAAKRETPDDYGAVAAAFLGRMCHAVRQKHKPIVPGYTCFCEVNEICGFAINFKKTKKTPNQLASPSLIRGQSFANVENFPSLGS</sequence>
<evidence type="ECO:0000313" key="2">
    <source>
        <dbReference type="EMBL" id="KYO22708.1"/>
    </source>
</evidence>
<reference evidence="2 3" key="1">
    <citation type="journal article" date="2012" name="Genome Biol.">
        <title>Sequencing three crocodilian genomes to illuminate the evolution of archosaurs and amniotes.</title>
        <authorList>
            <person name="St John J.A."/>
            <person name="Braun E.L."/>
            <person name="Isberg S.R."/>
            <person name="Miles L.G."/>
            <person name="Chong A.Y."/>
            <person name="Gongora J."/>
            <person name="Dalzell P."/>
            <person name="Moran C."/>
            <person name="Bed'hom B."/>
            <person name="Abzhanov A."/>
            <person name="Burgess S.C."/>
            <person name="Cooksey A.M."/>
            <person name="Castoe T.A."/>
            <person name="Crawford N.G."/>
            <person name="Densmore L.D."/>
            <person name="Drew J.C."/>
            <person name="Edwards S.V."/>
            <person name="Faircloth B.C."/>
            <person name="Fujita M.K."/>
            <person name="Greenwold M.J."/>
            <person name="Hoffmann F.G."/>
            <person name="Howard J.M."/>
            <person name="Iguchi T."/>
            <person name="Janes D.E."/>
            <person name="Khan S.Y."/>
            <person name="Kohno S."/>
            <person name="de Koning A.J."/>
            <person name="Lance S.L."/>
            <person name="McCarthy F.M."/>
            <person name="McCormack J.E."/>
            <person name="Merchant M.E."/>
            <person name="Peterson D.G."/>
            <person name="Pollock D.D."/>
            <person name="Pourmand N."/>
            <person name="Raney B.J."/>
            <person name="Roessler K.A."/>
            <person name="Sanford J.R."/>
            <person name="Sawyer R.H."/>
            <person name="Schmidt C.J."/>
            <person name="Triplett E.W."/>
            <person name="Tuberville T.D."/>
            <person name="Venegas-Anaya M."/>
            <person name="Howard J.T."/>
            <person name="Jarvis E.D."/>
            <person name="Guillette L.J.Jr."/>
            <person name="Glenn T.C."/>
            <person name="Green R.E."/>
            <person name="Ray D.A."/>
        </authorList>
    </citation>
    <scope>NUCLEOTIDE SEQUENCE [LARGE SCALE GENOMIC DNA]</scope>
    <source>
        <strain evidence="2">KSC_2009_1</strain>
    </source>
</reference>
<name>A0A151MDV8_ALLMI</name>
<evidence type="ECO:0000313" key="3">
    <source>
        <dbReference type="Proteomes" id="UP000050525"/>
    </source>
</evidence>
<protein>
    <submittedName>
        <fullName evidence="2">Uncharacterized protein</fullName>
    </submittedName>
</protein>
<comment type="caution">
    <text evidence="2">The sequence shown here is derived from an EMBL/GenBank/DDBJ whole genome shotgun (WGS) entry which is preliminary data.</text>
</comment>
<gene>
    <name evidence="2" type="ORF">Y1Q_0003211</name>
</gene>
<accession>A0A151MDV8</accession>
<evidence type="ECO:0000256" key="1">
    <source>
        <dbReference type="SAM" id="MobiDB-lite"/>
    </source>
</evidence>
<dbReference type="EMBL" id="AKHW03006231">
    <property type="protein sequence ID" value="KYO22708.1"/>
    <property type="molecule type" value="Genomic_DNA"/>
</dbReference>
<proteinExistence type="predicted"/>